<dbReference type="InterPro" id="IPR018445">
    <property type="entry name" value="Put_Phosphate_transp_reg"/>
</dbReference>
<dbReference type="HOGENOM" id="CLU_105296_0_0_2"/>
<dbReference type="InterPro" id="IPR038078">
    <property type="entry name" value="PhoU-like_sf"/>
</dbReference>
<comment type="similarity">
    <text evidence="1">Belongs to the UPF0111 family.</text>
</comment>
<dbReference type="KEGG" id="pcl:Pcal_1817"/>
<dbReference type="eggNOG" id="arCOG02640">
    <property type="taxonomic scope" value="Archaea"/>
</dbReference>
<dbReference type="PANTHER" id="PTHR36536:SF3">
    <property type="entry name" value="UPF0111 PROTEIN HI_1603"/>
    <property type="match status" value="1"/>
</dbReference>
<name>A3MX67_PYRCJ</name>
<dbReference type="PANTHER" id="PTHR36536">
    <property type="entry name" value="UPF0111 PROTEIN HI_1603"/>
    <property type="match status" value="1"/>
</dbReference>
<dbReference type="GeneID" id="4910117"/>
<dbReference type="AlphaFoldDB" id="A3MX67"/>
<evidence type="ECO:0000313" key="2">
    <source>
        <dbReference type="EMBL" id="ABO09234.1"/>
    </source>
</evidence>
<dbReference type="EMBL" id="CP000561">
    <property type="protein sequence ID" value="ABO09234.1"/>
    <property type="molecule type" value="Genomic_DNA"/>
</dbReference>
<dbReference type="Proteomes" id="UP000001431">
    <property type="component" value="Chromosome"/>
</dbReference>
<dbReference type="RefSeq" id="WP_011850493.1">
    <property type="nucleotide sequence ID" value="NC_009073.1"/>
</dbReference>
<sequence>MQRIKRIFTSGVEDVKAKIASHLELSRQSLEVLLQLLSARATAKSDVDEAMRKITALEREGDEIIRGLVDEVTQGAVVPTVTNLVLILLDNVDNVLDLIYFAVKEIRRGFHLWQKESVYAIVANEVREIFNLIKSMLEYFQKMLSAGKVEEVKHYARIVSSLEEEIDEIKEDVLDKIYGLELTAVEFNHLVTLVFTADRIADNIQDAAYHLVTVVSSA</sequence>
<reference evidence="2" key="1">
    <citation type="submission" date="2007-02" db="EMBL/GenBank/DDBJ databases">
        <title>Complete sequence of Pyrobaculum calidifontis JCM 11548.</title>
        <authorList>
            <consortium name="US DOE Joint Genome Institute"/>
            <person name="Copeland A."/>
            <person name="Lucas S."/>
            <person name="Lapidus A."/>
            <person name="Barry K."/>
            <person name="Glavina del Rio T."/>
            <person name="Dalin E."/>
            <person name="Tice H."/>
            <person name="Pitluck S."/>
            <person name="Chain P."/>
            <person name="Malfatti S."/>
            <person name="Shin M."/>
            <person name="Vergez L."/>
            <person name="Schmutz J."/>
            <person name="Larimer F."/>
            <person name="Land M."/>
            <person name="Hauser L."/>
            <person name="Kyrpides N."/>
            <person name="Mikhailova N."/>
            <person name="Cozen A.E."/>
            <person name="Fitz-Gibbon S.T."/>
            <person name="House C.H."/>
            <person name="Saltikov C."/>
            <person name="Lowe T.M."/>
            <person name="Richardson P."/>
        </authorList>
    </citation>
    <scope>NUCLEOTIDE SEQUENCE [LARGE SCALE GENOMIC DNA]</scope>
    <source>
        <strain evidence="2">JCM 11548</strain>
    </source>
</reference>
<dbReference type="InterPro" id="IPR002727">
    <property type="entry name" value="DUF47"/>
</dbReference>
<proteinExistence type="inferred from homology"/>
<evidence type="ECO:0000256" key="1">
    <source>
        <dbReference type="ARBA" id="ARBA00008591"/>
    </source>
</evidence>
<dbReference type="STRING" id="410359.Pcal_1817"/>
<dbReference type="Gene3D" id="1.20.58.220">
    <property type="entry name" value="Phosphate transport system protein phou homolog 2, domain 2"/>
    <property type="match status" value="1"/>
</dbReference>
<dbReference type="OrthoDB" id="26941at2157"/>
<organism evidence="2 3">
    <name type="scientific">Pyrobaculum calidifontis (strain DSM 21063 / JCM 11548 / VA1)</name>
    <dbReference type="NCBI Taxonomy" id="410359"/>
    <lineage>
        <taxon>Archaea</taxon>
        <taxon>Thermoproteota</taxon>
        <taxon>Thermoprotei</taxon>
        <taxon>Thermoproteales</taxon>
        <taxon>Thermoproteaceae</taxon>
        <taxon>Pyrobaculum</taxon>
    </lineage>
</organism>
<keyword evidence="3" id="KW-1185">Reference proteome</keyword>
<dbReference type="Pfam" id="PF01865">
    <property type="entry name" value="PhoU_div"/>
    <property type="match status" value="1"/>
</dbReference>
<gene>
    <name evidence="2" type="ordered locus">Pcal_1817</name>
</gene>
<accession>A3MX67</accession>
<evidence type="ECO:0000313" key="3">
    <source>
        <dbReference type="Proteomes" id="UP000001431"/>
    </source>
</evidence>
<protein>
    <recommendedName>
        <fullName evidence="4">Phosphate transport regulator</fullName>
    </recommendedName>
</protein>
<evidence type="ECO:0008006" key="4">
    <source>
        <dbReference type="Google" id="ProtNLM"/>
    </source>
</evidence>